<dbReference type="AlphaFoldDB" id="A0A9P0FFB3"/>
<dbReference type="FunFam" id="3.40.720.10:FF:000017">
    <property type="entry name" value="Predicted protein"/>
    <property type="match status" value="1"/>
</dbReference>
<dbReference type="OrthoDB" id="413313at2759"/>
<keyword evidence="2" id="KW-1185">Reference proteome</keyword>
<proteinExistence type="predicted"/>
<dbReference type="EMBL" id="OV121134">
    <property type="protein sequence ID" value="CAH0554077.1"/>
    <property type="molecule type" value="Genomic_DNA"/>
</dbReference>
<dbReference type="PANTHER" id="PTHR10974">
    <property type="entry name" value="FI08016P-RELATED"/>
    <property type="match status" value="1"/>
</dbReference>
<dbReference type="InterPro" id="IPR004245">
    <property type="entry name" value="DUF229"/>
</dbReference>
<gene>
    <name evidence="1" type="ORF">MELIAE_LOCUS5929</name>
</gene>
<dbReference type="SUPFAM" id="SSF53649">
    <property type="entry name" value="Alkaline phosphatase-like"/>
    <property type="match status" value="1"/>
</dbReference>
<organism evidence="1 2">
    <name type="scientific">Brassicogethes aeneus</name>
    <name type="common">Rape pollen beetle</name>
    <name type="synonym">Meligethes aeneus</name>
    <dbReference type="NCBI Taxonomy" id="1431903"/>
    <lineage>
        <taxon>Eukaryota</taxon>
        <taxon>Metazoa</taxon>
        <taxon>Ecdysozoa</taxon>
        <taxon>Arthropoda</taxon>
        <taxon>Hexapoda</taxon>
        <taxon>Insecta</taxon>
        <taxon>Pterygota</taxon>
        <taxon>Neoptera</taxon>
        <taxon>Endopterygota</taxon>
        <taxon>Coleoptera</taxon>
        <taxon>Polyphaga</taxon>
        <taxon>Cucujiformia</taxon>
        <taxon>Nitidulidae</taxon>
        <taxon>Meligethinae</taxon>
        <taxon>Brassicogethes</taxon>
    </lineage>
</organism>
<reference evidence="1" key="1">
    <citation type="submission" date="2021-12" db="EMBL/GenBank/DDBJ databases">
        <authorList>
            <person name="King R."/>
        </authorList>
    </citation>
    <scope>NUCLEOTIDE SEQUENCE</scope>
</reference>
<dbReference type="GO" id="GO:0005615">
    <property type="term" value="C:extracellular space"/>
    <property type="evidence" value="ECO:0007669"/>
    <property type="project" value="TreeGrafter"/>
</dbReference>
<name>A0A9P0FFB3_BRAAE</name>
<sequence length="650" mass="74985">MLQFKHLVFKTFASNFSNFGKRQTIFFAFLTSLVVFTVYNLSDTSNSSNLYYKKYNFPYTLKHKYIVNTSTCKVPSLDPVSEEIKKYVFSLKPMKCNGHPILTFVEKNNDGAFLNIDEKYAKLYGKNLDCCVMNITRIISYSPENDIRYSSCIYFENKIKIHSDTIKVVCKDSRKNEVYKNVHMVALPKNPPDVINESKFSVLLVGIDTVSRPALMRTMPKTYKYVNENYLSLKGYNKVGYNTLPNLGGMLSGKTKKQIQETCRWNDRKLDNCSFIWKNFKSQNYITGYVEDQSGISTFNLETPGFYEAPTDFYGRQYILGAERLGVKYYHGMDYCTGPENTGERIMKAAKDFSTTYKINKYFGLFWMNSFSHDDINLPGTMDEKVLDFFTDKDFIESIEDTFVVFFSDHGFRFGDIRFTYTGWLEERMPFIFIKVPDRFKEMFAKEYSNLLSNTQKLTNPYDVYLTLQNILEIGDGNYSAVKSEACPKCYSLFQEIPEHRTCDEAAVEPHMCTCTGYSPIDPKQDLVRNFSNFVLTGINDIIKASYPITLICNLYKLNRVYSAGMSETFVKNNENVHYVLLLIETVPEAMFEATLEISNGAVRLVGEAGRLNKYAPQSYCVDGKDLKQYCHCMSGMDYLKNLFCDYLGC</sequence>
<dbReference type="Proteomes" id="UP001154078">
    <property type="component" value="Chromosome 3"/>
</dbReference>
<protein>
    <submittedName>
        <fullName evidence="1">Uncharacterized protein</fullName>
    </submittedName>
</protein>
<dbReference type="InterPro" id="IPR017850">
    <property type="entry name" value="Alkaline_phosphatase_core_sf"/>
</dbReference>
<evidence type="ECO:0000313" key="2">
    <source>
        <dbReference type="Proteomes" id="UP001154078"/>
    </source>
</evidence>
<dbReference type="CDD" id="cd16021">
    <property type="entry name" value="ALP_like"/>
    <property type="match status" value="1"/>
</dbReference>
<evidence type="ECO:0000313" key="1">
    <source>
        <dbReference type="EMBL" id="CAH0554077.1"/>
    </source>
</evidence>
<dbReference type="Gene3D" id="3.40.720.10">
    <property type="entry name" value="Alkaline Phosphatase, subunit A"/>
    <property type="match status" value="1"/>
</dbReference>
<dbReference type="PANTHER" id="PTHR10974:SF9">
    <property type="entry name" value="DUF229 DOMAIN CONTAINING PROTEIN-RELATED"/>
    <property type="match status" value="1"/>
</dbReference>
<accession>A0A9P0FFB3</accession>
<dbReference type="Pfam" id="PF02995">
    <property type="entry name" value="DUF229"/>
    <property type="match status" value="1"/>
</dbReference>